<evidence type="ECO:0000256" key="1">
    <source>
        <dbReference type="ARBA" id="ARBA00006745"/>
    </source>
</evidence>
<gene>
    <name evidence="6" type="ORF">GO499_16315</name>
</gene>
<dbReference type="InterPro" id="IPR050287">
    <property type="entry name" value="MTA/SAH_deaminase"/>
</dbReference>
<comment type="similarity">
    <text evidence="1">Belongs to the metallo-dependent hydrolases superfamily. ATZ/TRZ family.</text>
</comment>
<dbReference type="KEGG" id="amaq:GO499_16315"/>
<dbReference type="Proteomes" id="UP000464495">
    <property type="component" value="Chromosome"/>
</dbReference>
<dbReference type="InterPro" id="IPR032466">
    <property type="entry name" value="Metal_Hydrolase"/>
</dbReference>
<organism evidence="6 7">
    <name type="scientific">Algicella marina</name>
    <dbReference type="NCBI Taxonomy" id="2683284"/>
    <lineage>
        <taxon>Bacteria</taxon>
        <taxon>Pseudomonadati</taxon>
        <taxon>Pseudomonadota</taxon>
        <taxon>Alphaproteobacteria</taxon>
        <taxon>Rhodobacterales</taxon>
        <taxon>Paracoccaceae</taxon>
        <taxon>Algicella</taxon>
    </lineage>
</organism>
<dbReference type="InterPro" id="IPR011059">
    <property type="entry name" value="Metal-dep_hydrolase_composite"/>
</dbReference>
<dbReference type="SUPFAM" id="SSF51556">
    <property type="entry name" value="Metallo-dependent hydrolases"/>
    <property type="match status" value="1"/>
</dbReference>
<dbReference type="GO" id="GO:0019239">
    <property type="term" value="F:deaminase activity"/>
    <property type="evidence" value="ECO:0007669"/>
    <property type="project" value="UniProtKB-ARBA"/>
</dbReference>
<dbReference type="GO" id="GO:0046872">
    <property type="term" value="F:metal ion binding"/>
    <property type="evidence" value="ECO:0007669"/>
    <property type="project" value="UniProtKB-KW"/>
</dbReference>
<dbReference type="GO" id="GO:0102127">
    <property type="term" value="F:8-oxoguanine deaminase activity"/>
    <property type="evidence" value="ECO:0007669"/>
    <property type="project" value="UniProtKB-EC"/>
</dbReference>
<evidence type="ECO:0000313" key="7">
    <source>
        <dbReference type="Proteomes" id="UP000464495"/>
    </source>
</evidence>
<dbReference type="EC" id="3.5.4.32" evidence="6"/>
<evidence type="ECO:0000256" key="3">
    <source>
        <dbReference type="ARBA" id="ARBA00022801"/>
    </source>
</evidence>
<name>A0A6P1T4E3_9RHOB</name>
<evidence type="ECO:0000313" key="6">
    <source>
        <dbReference type="EMBL" id="QHQ36625.1"/>
    </source>
</evidence>
<accession>A0A6P1T4E3</accession>
<keyword evidence="3 6" id="KW-0378">Hydrolase</keyword>
<dbReference type="AlphaFoldDB" id="A0A6P1T4E3"/>
<dbReference type="Pfam" id="PF01979">
    <property type="entry name" value="Amidohydro_1"/>
    <property type="match status" value="1"/>
</dbReference>
<keyword evidence="2" id="KW-0479">Metal-binding</keyword>
<dbReference type="Gene3D" id="3.20.20.140">
    <property type="entry name" value="Metal-dependent hydrolases"/>
    <property type="match status" value="1"/>
</dbReference>
<keyword evidence="4" id="KW-0862">Zinc</keyword>
<dbReference type="Gene3D" id="2.30.40.10">
    <property type="entry name" value="Urease, subunit C, domain 1"/>
    <property type="match status" value="1"/>
</dbReference>
<evidence type="ECO:0000256" key="2">
    <source>
        <dbReference type="ARBA" id="ARBA00022723"/>
    </source>
</evidence>
<sequence length="447" mass="47630">MKTILIENARLLVTMDDTRREITGGSLLIRNDKIVSIGDLTGVDADLRIDASGCVVTPGLVNTHHHMFQTLTRAVPGGQDAALFGWLQTLYPIWARMGPEDIRISTLLGLAELALTGCTMSSDHLYLFPGGAKLDDSIAAAQETGMRFHATRGAMSIGESEGGLPPDSLVEGEQSILEDCVRVVDRFHDPSPEALIKVALAPCSPFSVSRDLMREAALLARDKGVMLHTHLAENDEDISYSMANFGCRPGQYAEELGWTGQDVWHAHCVKLDAEEIDLFARTKTGVAHCPCSNCRLGSGIAPVAAMRSAGVPVGLGVDGSASNDSGHMLAEARQALLLQRAGFGPEALKVREALELATRGGAEVLGRGDVCGQLTEGFQADIAIWQVDGLETAGAWDPVAALVLCGPMKVRDMLVAGREIVRSGTLQTIDGERLLRDATAATAALMR</sequence>
<dbReference type="CDD" id="cd01298">
    <property type="entry name" value="ATZ_TRZ_like"/>
    <property type="match status" value="1"/>
</dbReference>
<reference evidence="6 7" key="1">
    <citation type="submission" date="2019-12" db="EMBL/GenBank/DDBJ databases">
        <title>Complete genome sequence of Algicella marina strain 9Alg 56(T) isolated from the red alga Tichocarpus crinitus.</title>
        <authorList>
            <person name="Kim S.-G."/>
            <person name="Nedashkovskaya O.I."/>
        </authorList>
    </citation>
    <scope>NUCLEOTIDE SEQUENCE [LARGE SCALE GENOMIC DNA]</scope>
    <source>
        <strain evidence="6 7">9Alg 56</strain>
    </source>
</reference>
<dbReference type="FunFam" id="3.20.20.140:FF:000014">
    <property type="entry name" value="5-methylthioadenosine/S-adenosylhomocysteine deaminase"/>
    <property type="match status" value="1"/>
</dbReference>
<keyword evidence="7" id="KW-1185">Reference proteome</keyword>
<dbReference type="PANTHER" id="PTHR43794">
    <property type="entry name" value="AMINOHYDROLASE SSNA-RELATED"/>
    <property type="match status" value="1"/>
</dbReference>
<feature type="domain" description="Amidohydrolase-related" evidence="5">
    <location>
        <begin position="55"/>
        <end position="391"/>
    </location>
</feature>
<protein>
    <submittedName>
        <fullName evidence="6">8-oxoguanine deaminase</fullName>
        <ecNumber evidence="6">3.5.4.32</ecNumber>
    </submittedName>
</protein>
<dbReference type="NCBIfam" id="NF006055">
    <property type="entry name" value="PRK08203.1"/>
    <property type="match status" value="1"/>
</dbReference>
<dbReference type="InterPro" id="IPR006680">
    <property type="entry name" value="Amidohydro-rel"/>
</dbReference>
<evidence type="ECO:0000256" key="4">
    <source>
        <dbReference type="ARBA" id="ARBA00022833"/>
    </source>
</evidence>
<dbReference type="PANTHER" id="PTHR43794:SF11">
    <property type="entry name" value="AMIDOHYDROLASE-RELATED DOMAIN-CONTAINING PROTEIN"/>
    <property type="match status" value="1"/>
</dbReference>
<dbReference type="EMBL" id="CP046620">
    <property type="protein sequence ID" value="QHQ36625.1"/>
    <property type="molecule type" value="Genomic_DNA"/>
</dbReference>
<dbReference type="RefSeq" id="WP_161863172.1">
    <property type="nucleotide sequence ID" value="NZ_CP046620.1"/>
</dbReference>
<proteinExistence type="inferred from homology"/>
<dbReference type="SUPFAM" id="SSF51338">
    <property type="entry name" value="Composite domain of metallo-dependent hydrolases"/>
    <property type="match status" value="1"/>
</dbReference>
<evidence type="ECO:0000259" key="5">
    <source>
        <dbReference type="Pfam" id="PF01979"/>
    </source>
</evidence>